<evidence type="ECO:0000313" key="2">
    <source>
        <dbReference type="EMBL" id="GBP40375.1"/>
    </source>
</evidence>
<dbReference type="AlphaFoldDB" id="A0A4C1VRD4"/>
<protein>
    <submittedName>
        <fullName evidence="2">Uncharacterized protein</fullName>
    </submittedName>
</protein>
<feature type="compositionally biased region" description="Polar residues" evidence="1">
    <location>
        <begin position="1"/>
        <end position="12"/>
    </location>
</feature>
<feature type="region of interest" description="Disordered" evidence="1">
    <location>
        <begin position="1"/>
        <end position="21"/>
    </location>
</feature>
<evidence type="ECO:0000313" key="3">
    <source>
        <dbReference type="Proteomes" id="UP000299102"/>
    </source>
</evidence>
<keyword evidence="3" id="KW-1185">Reference proteome</keyword>
<dbReference type="Proteomes" id="UP000299102">
    <property type="component" value="Unassembled WGS sequence"/>
</dbReference>
<evidence type="ECO:0000256" key="1">
    <source>
        <dbReference type="SAM" id="MobiDB-lite"/>
    </source>
</evidence>
<accession>A0A4C1VRD4</accession>
<sequence>MDTSADEMSQVSDAAGTEEKRRKWELAVRKNGIGSLTFASLSLGDRLHIVTPMTDYRKASVRNRGEVEFAQLSLIRKSDGYKYHLSFTIITDAPADDARTMSFI</sequence>
<gene>
    <name evidence="2" type="ORF">EVAR_86521_1</name>
</gene>
<name>A0A4C1VRD4_EUMVA</name>
<dbReference type="EMBL" id="BGZK01000380">
    <property type="protein sequence ID" value="GBP40375.1"/>
    <property type="molecule type" value="Genomic_DNA"/>
</dbReference>
<organism evidence="2 3">
    <name type="scientific">Eumeta variegata</name>
    <name type="common">Bagworm moth</name>
    <name type="synonym">Eumeta japonica</name>
    <dbReference type="NCBI Taxonomy" id="151549"/>
    <lineage>
        <taxon>Eukaryota</taxon>
        <taxon>Metazoa</taxon>
        <taxon>Ecdysozoa</taxon>
        <taxon>Arthropoda</taxon>
        <taxon>Hexapoda</taxon>
        <taxon>Insecta</taxon>
        <taxon>Pterygota</taxon>
        <taxon>Neoptera</taxon>
        <taxon>Endopterygota</taxon>
        <taxon>Lepidoptera</taxon>
        <taxon>Glossata</taxon>
        <taxon>Ditrysia</taxon>
        <taxon>Tineoidea</taxon>
        <taxon>Psychidae</taxon>
        <taxon>Oiketicinae</taxon>
        <taxon>Eumeta</taxon>
    </lineage>
</organism>
<reference evidence="2 3" key="1">
    <citation type="journal article" date="2019" name="Commun. Biol.">
        <title>The bagworm genome reveals a unique fibroin gene that provides high tensile strength.</title>
        <authorList>
            <person name="Kono N."/>
            <person name="Nakamura H."/>
            <person name="Ohtoshi R."/>
            <person name="Tomita M."/>
            <person name="Numata K."/>
            <person name="Arakawa K."/>
        </authorList>
    </citation>
    <scope>NUCLEOTIDE SEQUENCE [LARGE SCALE GENOMIC DNA]</scope>
</reference>
<proteinExistence type="predicted"/>
<comment type="caution">
    <text evidence="2">The sequence shown here is derived from an EMBL/GenBank/DDBJ whole genome shotgun (WGS) entry which is preliminary data.</text>
</comment>